<dbReference type="EMBL" id="QLLI01000005">
    <property type="protein sequence ID" value="RAI97321.1"/>
    <property type="molecule type" value="Genomic_DNA"/>
</dbReference>
<dbReference type="InterPro" id="IPR000182">
    <property type="entry name" value="GNAT_dom"/>
</dbReference>
<dbReference type="InterPro" id="IPR016181">
    <property type="entry name" value="Acyl_CoA_acyltransferase"/>
</dbReference>
<reference evidence="4 5" key="1">
    <citation type="submission" date="2018-06" db="EMBL/GenBank/DDBJ databases">
        <title>Freshwater and sediment microbial communities from various areas in North America, analyzing microbe dynamics in response to fracking.</title>
        <authorList>
            <person name="Lamendella R."/>
        </authorList>
    </citation>
    <scope>NUCLEOTIDE SEQUENCE [LARGE SCALE GENOMIC DNA]</scope>
    <source>
        <strain evidence="4 5">NG-13</strain>
    </source>
</reference>
<evidence type="ECO:0000256" key="2">
    <source>
        <dbReference type="ARBA" id="ARBA00023315"/>
    </source>
</evidence>
<dbReference type="PANTHER" id="PTHR43420:SF47">
    <property type="entry name" value="N-ACETYLTRANSFERASE DOMAIN-CONTAINING PROTEIN"/>
    <property type="match status" value="1"/>
</dbReference>
<accession>A0ABX9BLA9</accession>
<dbReference type="CDD" id="cd04301">
    <property type="entry name" value="NAT_SF"/>
    <property type="match status" value="2"/>
</dbReference>
<comment type="caution">
    <text evidence="4">The sequence shown here is derived from an EMBL/GenBank/DDBJ whole genome shotgun (WGS) entry which is preliminary data.</text>
</comment>
<name>A0ABX9BLA9_9BACL</name>
<dbReference type="Pfam" id="PF00583">
    <property type="entry name" value="Acetyltransf_1"/>
    <property type="match status" value="2"/>
</dbReference>
<protein>
    <submittedName>
        <fullName evidence="4">N-acetyltransferase YhbS</fullName>
    </submittedName>
</protein>
<keyword evidence="1" id="KW-0808">Transferase</keyword>
<gene>
    <name evidence="4" type="ORF">DET54_105285</name>
</gene>
<evidence type="ECO:0000259" key="3">
    <source>
        <dbReference type="PROSITE" id="PS51186"/>
    </source>
</evidence>
<organism evidence="4 5">
    <name type="scientific">Paenibacillus pabuli</name>
    <dbReference type="NCBI Taxonomy" id="1472"/>
    <lineage>
        <taxon>Bacteria</taxon>
        <taxon>Bacillati</taxon>
        <taxon>Bacillota</taxon>
        <taxon>Bacilli</taxon>
        <taxon>Bacillales</taxon>
        <taxon>Paenibacillaceae</taxon>
        <taxon>Paenibacillus</taxon>
    </lineage>
</organism>
<sequence length="315" mass="36523">MTQININPSTSEDSEYVRQQLIAFNAAHVSEELRHRYEELNFNIKNEAGEIAAGVLSTLCWNWLEVDILWVDANQRQKGYGSQLLREVERIAREKSCDFIQLNTFSYQAPGFYKKHGYQLITMIENAPTGHSHYYFKKDLTYDNVCEIGQIRRIIMVTIKAIELEDLPALSQLYNELMGTPTNEQQMQKMFHYIQQNGHYHVLGAFYNGELAGSVMGIECMDLAGQCNPFMVVENVIVSDQVRRQGIGQKLMLQIEHIARDLGCEYMILVSGDQRKEAHIFYEKLGFKDEKVQGYRKHFNESIYHEKCLIGRRTT</sequence>
<dbReference type="Proteomes" id="UP000248827">
    <property type="component" value="Unassembled WGS sequence"/>
</dbReference>
<dbReference type="PANTHER" id="PTHR43420">
    <property type="entry name" value="ACETYLTRANSFERASE"/>
    <property type="match status" value="1"/>
</dbReference>
<dbReference type="InterPro" id="IPR050680">
    <property type="entry name" value="YpeA/RimI_acetyltransf"/>
</dbReference>
<dbReference type="PROSITE" id="PS51186">
    <property type="entry name" value="GNAT"/>
    <property type="match status" value="2"/>
</dbReference>
<evidence type="ECO:0000256" key="1">
    <source>
        <dbReference type="ARBA" id="ARBA00022679"/>
    </source>
</evidence>
<dbReference type="SUPFAM" id="SSF55729">
    <property type="entry name" value="Acyl-CoA N-acyltransferases (Nat)"/>
    <property type="match status" value="2"/>
</dbReference>
<feature type="domain" description="N-acetyltransferase" evidence="3">
    <location>
        <begin position="4"/>
        <end position="141"/>
    </location>
</feature>
<evidence type="ECO:0000313" key="5">
    <source>
        <dbReference type="Proteomes" id="UP000248827"/>
    </source>
</evidence>
<proteinExistence type="predicted"/>
<feature type="domain" description="N-acetyltransferase" evidence="3">
    <location>
        <begin position="157"/>
        <end position="310"/>
    </location>
</feature>
<dbReference type="Gene3D" id="3.40.630.30">
    <property type="match status" value="2"/>
</dbReference>
<evidence type="ECO:0000313" key="4">
    <source>
        <dbReference type="EMBL" id="RAI97321.1"/>
    </source>
</evidence>
<keyword evidence="2" id="KW-0012">Acyltransferase</keyword>
<keyword evidence="5" id="KW-1185">Reference proteome</keyword>